<name>A0A3M9M6H5_9MICO</name>
<organism evidence="3 4">
    <name type="scientific">Flexivirga caeni</name>
    <dbReference type="NCBI Taxonomy" id="2294115"/>
    <lineage>
        <taxon>Bacteria</taxon>
        <taxon>Bacillati</taxon>
        <taxon>Actinomycetota</taxon>
        <taxon>Actinomycetes</taxon>
        <taxon>Micrococcales</taxon>
        <taxon>Dermacoccaceae</taxon>
        <taxon>Flexivirga</taxon>
    </lineage>
</organism>
<dbReference type="SUPFAM" id="SSF52402">
    <property type="entry name" value="Adenine nucleotide alpha hydrolases-like"/>
    <property type="match status" value="2"/>
</dbReference>
<protein>
    <submittedName>
        <fullName evidence="3">Universal stress protein</fullName>
    </submittedName>
</protein>
<reference evidence="3 4" key="1">
    <citation type="submission" date="2018-11" db="EMBL/GenBank/DDBJ databases">
        <title>Draft genome of Simplicispira Flexivirga sp. BO-16.</title>
        <authorList>
            <person name="Im W.T."/>
        </authorList>
    </citation>
    <scope>NUCLEOTIDE SEQUENCE [LARGE SCALE GENOMIC DNA]</scope>
    <source>
        <strain evidence="3 4">BO-16</strain>
    </source>
</reference>
<dbReference type="PANTHER" id="PTHR31964:SF144">
    <property type="entry name" value="USPA DOMAIN-CONTAINING PROTEIN"/>
    <property type="match status" value="1"/>
</dbReference>
<dbReference type="InterPro" id="IPR006015">
    <property type="entry name" value="Universal_stress_UspA"/>
</dbReference>
<keyword evidence="4" id="KW-1185">Reference proteome</keyword>
<proteinExistence type="inferred from homology"/>
<dbReference type="InterPro" id="IPR014729">
    <property type="entry name" value="Rossmann-like_a/b/a_fold"/>
</dbReference>
<dbReference type="PRINTS" id="PR01438">
    <property type="entry name" value="UNVRSLSTRESS"/>
</dbReference>
<accession>A0A3M9M6H5</accession>
<dbReference type="Gene3D" id="3.40.50.620">
    <property type="entry name" value="HUPs"/>
    <property type="match status" value="2"/>
</dbReference>
<dbReference type="AlphaFoldDB" id="A0A3M9M6H5"/>
<feature type="domain" description="UspA" evidence="2">
    <location>
        <begin position="10"/>
        <end position="139"/>
    </location>
</feature>
<evidence type="ECO:0000256" key="1">
    <source>
        <dbReference type="ARBA" id="ARBA00008791"/>
    </source>
</evidence>
<dbReference type="Pfam" id="PF00582">
    <property type="entry name" value="Usp"/>
    <property type="match status" value="2"/>
</dbReference>
<dbReference type="PANTHER" id="PTHR31964">
    <property type="entry name" value="ADENINE NUCLEOTIDE ALPHA HYDROLASES-LIKE SUPERFAMILY PROTEIN"/>
    <property type="match status" value="1"/>
</dbReference>
<dbReference type="EMBL" id="RJJQ01000012">
    <property type="protein sequence ID" value="RNI21086.1"/>
    <property type="molecule type" value="Genomic_DNA"/>
</dbReference>
<dbReference type="Proteomes" id="UP000271678">
    <property type="component" value="Unassembled WGS sequence"/>
</dbReference>
<evidence type="ECO:0000259" key="2">
    <source>
        <dbReference type="Pfam" id="PF00582"/>
    </source>
</evidence>
<sequence length="301" mass="31547">MQGDVVTTIVAYRSGSGGREALRLGALWARSASSKLLVVSAFAADDEGVPTIDIHYRDILREQLSEAMADAKSRAPEGVDVEFRIQDGHSIPSALTQLGEQESADLIVVGNSAHGMLGRVSLGSVANHLVHSSPVPIALAPRGFRTSRNDRVTRVVAAFGGQASKSGLVLAAAGICAQTGAELQLAAFVVQPRSATPESMQALTRDIHDKAQEVLTVVKALPNAPKVADTIVRTGESWTDAVEGLEWETGDVLVVGSSDMSTGRRVFLGSNGMRIVRASPVPVIVVPRAAVDTLAERAAEG</sequence>
<comment type="similarity">
    <text evidence="1">Belongs to the universal stress protein A family.</text>
</comment>
<evidence type="ECO:0000313" key="4">
    <source>
        <dbReference type="Proteomes" id="UP000271678"/>
    </source>
</evidence>
<comment type="caution">
    <text evidence="3">The sequence shown here is derived from an EMBL/GenBank/DDBJ whole genome shotgun (WGS) entry which is preliminary data.</text>
</comment>
<dbReference type="CDD" id="cd00293">
    <property type="entry name" value="USP-like"/>
    <property type="match status" value="2"/>
</dbReference>
<feature type="domain" description="UspA" evidence="2">
    <location>
        <begin position="154"/>
        <end position="287"/>
    </location>
</feature>
<gene>
    <name evidence="3" type="ORF">EFY87_12465</name>
</gene>
<evidence type="ECO:0000313" key="3">
    <source>
        <dbReference type="EMBL" id="RNI21086.1"/>
    </source>
</evidence>
<dbReference type="InterPro" id="IPR006016">
    <property type="entry name" value="UspA"/>
</dbReference>